<dbReference type="GO" id="GO:0006520">
    <property type="term" value="P:amino acid metabolic process"/>
    <property type="evidence" value="ECO:0007669"/>
    <property type="project" value="InterPro"/>
</dbReference>
<dbReference type="FunFam" id="3.40.50.1370:FF:000002">
    <property type="entry name" value="Aspartate carbamoyltransferase 2"/>
    <property type="match status" value="1"/>
</dbReference>
<comment type="function">
    <text evidence="6">Catalyzes the condensation of carbamoyl phosphate and aspartate to form carbamoyl aspartate and inorganic phosphate, the committed step in the de novo pyrimidine nucleotide biosynthesis pathway.</text>
</comment>
<dbReference type="PRINTS" id="PR00100">
    <property type="entry name" value="AOTCASE"/>
</dbReference>
<comment type="pathway">
    <text evidence="1">Pyrimidine metabolism; UMP biosynthesis via de novo pathway; (S)-dihydroorotate from bicarbonate: step 2/3.</text>
</comment>
<dbReference type="InterPro" id="IPR006132">
    <property type="entry name" value="Asp/Orn_carbamoyltranf_P-bd"/>
</dbReference>
<evidence type="ECO:0000256" key="8">
    <source>
        <dbReference type="NCBIfam" id="TIGR00670"/>
    </source>
</evidence>
<dbReference type="AlphaFoldDB" id="A0A0G1N416"/>
<dbReference type="InterPro" id="IPR036901">
    <property type="entry name" value="Asp/Orn_carbamoylTrfase_sf"/>
</dbReference>
<feature type="domain" description="Aspartate/ornithine carbamoyltransferase Asp/Orn-binding" evidence="10">
    <location>
        <begin position="81"/>
        <end position="242"/>
    </location>
</feature>
<dbReference type="InterPro" id="IPR002082">
    <property type="entry name" value="Asp_carbamoyltransf"/>
</dbReference>
<gene>
    <name evidence="12" type="ORF">UW74_C0009G0014</name>
</gene>
<dbReference type="InterPro" id="IPR006131">
    <property type="entry name" value="Asp_carbamoyltransf_Asp/Orn-bd"/>
</dbReference>
<dbReference type="GO" id="GO:0006207">
    <property type="term" value="P:'de novo' pyrimidine nucleobase biosynthetic process"/>
    <property type="evidence" value="ECO:0007669"/>
    <property type="project" value="InterPro"/>
</dbReference>
<sequence>SENARDFSSAVKGEILADTARVIDMFRPDAIVLRHYKTGSAKLAAEFSDTPIINAGDGKGQHPTQALLDLYTIKKELGKIDGLAIAMSGDLKRGRTVRSLVYLLSKFRGVSIFLVSPPYLRIGKDIKEHLSQRQIKDRGITFEEFIDIREVAPFVDAIYQTRDQTERASPLERVQRLYYGATKAFFCRIDKEVLGLMKSHARILHPLPRNTEISADLDQDKRSAYFRQAGYGVPVRMAILEAVCG</sequence>
<evidence type="ECO:0000259" key="11">
    <source>
        <dbReference type="Pfam" id="PF02729"/>
    </source>
</evidence>
<feature type="non-terminal residue" evidence="12">
    <location>
        <position position="1"/>
    </location>
</feature>
<feature type="domain" description="Aspartate/ornithine carbamoyltransferase carbamoyl-P binding" evidence="11">
    <location>
        <begin position="6"/>
        <end position="74"/>
    </location>
</feature>
<dbReference type="GO" id="GO:0044205">
    <property type="term" value="P:'de novo' UMP biosynthetic process"/>
    <property type="evidence" value="ECO:0007669"/>
    <property type="project" value="UniProtKB-UniPathway"/>
</dbReference>
<reference evidence="12 13" key="1">
    <citation type="journal article" date="2015" name="Nature">
        <title>rRNA introns, odd ribosomes, and small enigmatic genomes across a large radiation of phyla.</title>
        <authorList>
            <person name="Brown C.T."/>
            <person name="Hug L.A."/>
            <person name="Thomas B.C."/>
            <person name="Sharon I."/>
            <person name="Castelle C.J."/>
            <person name="Singh A."/>
            <person name="Wilkins M.J."/>
            <person name="Williams K.H."/>
            <person name="Banfield J.F."/>
        </authorList>
    </citation>
    <scope>NUCLEOTIDE SEQUENCE [LARGE SCALE GENOMIC DNA]</scope>
</reference>
<dbReference type="Gene3D" id="3.40.50.1370">
    <property type="entry name" value="Aspartate/ornithine carbamoyltransferase"/>
    <property type="match status" value="2"/>
</dbReference>
<organism evidence="12 13">
    <name type="scientific">Candidatus Giovannonibacteria bacterium GW2011_GWC2_44_8</name>
    <dbReference type="NCBI Taxonomy" id="1618657"/>
    <lineage>
        <taxon>Bacteria</taxon>
        <taxon>Candidatus Giovannoniibacteriota</taxon>
    </lineage>
</organism>
<comment type="caution">
    <text evidence="12">The sequence shown here is derived from an EMBL/GenBank/DDBJ whole genome shotgun (WGS) entry which is preliminary data.</text>
</comment>
<comment type="similarity">
    <text evidence="2">Belongs to the aspartate/ornithine carbamoyltransferase superfamily. ATCase family.</text>
</comment>
<evidence type="ECO:0000256" key="4">
    <source>
        <dbReference type="ARBA" id="ARBA00022679"/>
    </source>
</evidence>
<keyword evidence="5" id="KW-0665">Pyrimidine biosynthesis</keyword>
<dbReference type="PANTHER" id="PTHR45753">
    <property type="entry name" value="ORNITHINE CARBAMOYLTRANSFERASE, MITOCHONDRIAL"/>
    <property type="match status" value="1"/>
</dbReference>
<proteinExistence type="inferred from homology"/>
<dbReference type="SUPFAM" id="SSF53671">
    <property type="entry name" value="Aspartate/ornithine carbamoyltransferase"/>
    <property type="match status" value="1"/>
</dbReference>
<evidence type="ECO:0000256" key="3">
    <source>
        <dbReference type="ARBA" id="ARBA00013008"/>
    </source>
</evidence>
<dbReference type="NCBIfam" id="TIGR00670">
    <property type="entry name" value="asp_carb_tr"/>
    <property type="match status" value="1"/>
</dbReference>
<dbReference type="GO" id="GO:0016597">
    <property type="term" value="F:amino acid binding"/>
    <property type="evidence" value="ECO:0007669"/>
    <property type="project" value="InterPro"/>
</dbReference>
<evidence type="ECO:0000256" key="2">
    <source>
        <dbReference type="ARBA" id="ARBA00008896"/>
    </source>
</evidence>
<comment type="catalytic activity">
    <reaction evidence="7">
        <text>carbamoyl phosphate + L-aspartate = N-carbamoyl-L-aspartate + phosphate + H(+)</text>
        <dbReference type="Rhea" id="RHEA:20013"/>
        <dbReference type="ChEBI" id="CHEBI:15378"/>
        <dbReference type="ChEBI" id="CHEBI:29991"/>
        <dbReference type="ChEBI" id="CHEBI:32814"/>
        <dbReference type="ChEBI" id="CHEBI:43474"/>
        <dbReference type="ChEBI" id="CHEBI:58228"/>
        <dbReference type="EC" id="2.1.3.2"/>
    </reaction>
</comment>
<keyword evidence="4 9" id="KW-0808">Transferase</keyword>
<dbReference type="InterPro" id="IPR006130">
    <property type="entry name" value="Asp/Orn_carbamoylTrfase"/>
</dbReference>
<dbReference type="Pfam" id="PF02729">
    <property type="entry name" value="OTCace_N"/>
    <property type="match status" value="1"/>
</dbReference>
<accession>A0A0G1N416</accession>
<dbReference type="Pfam" id="PF00185">
    <property type="entry name" value="OTCace"/>
    <property type="match status" value="1"/>
</dbReference>
<dbReference type="EMBL" id="LCJM01000009">
    <property type="protein sequence ID" value="KKT78954.1"/>
    <property type="molecule type" value="Genomic_DNA"/>
</dbReference>
<dbReference type="UniPathway" id="UPA00070">
    <property type="reaction ID" value="UER00116"/>
</dbReference>
<dbReference type="Proteomes" id="UP000034889">
    <property type="component" value="Unassembled WGS sequence"/>
</dbReference>
<evidence type="ECO:0000256" key="5">
    <source>
        <dbReference type="ARBA" id="ARBA00022975"/>
    </source>
</evidence>
<dbReference type="PATRIC" id="fig|1618657.3.peg.130"/>
<evidence type="ECO:0000313" key="13">
    <source>
        <dbReference type="Proteomes" id="UP000034889"/>
    </source>
</evidence>
<evidence type="ECO:0000256" key="7">
    <source>
        <dbReference type="ARBA" id="ARBA00048859"/>
    </source>
</evidence>
<dbReference type="EC" id="2.1.3.2" evidence="3 8"/>
<dbReference type="GO" id="GO:0004070">
    <property type="term" value="F:aspartate carbamoyltransferase activity"/>
    <property type="evidence" value="ECO:0007669"/>
    <property type="project" value="UniProtKB-UniRule"/>
</dbReference>
<dbReference type="PANTHER" id="PTHR45753:SF6">
    <property type="entry name" value="ASPARTATE CARBAMOYLTRANSFERASE"/>
    <property type="match status" value="1"/>
</dbReference>
<dbReference type="PRINTS" id="PR00101">
    <property type="entry name" value="ATCASE"/>
</dbReference>
<evidence type="ECO:0000259" key="10">
    <source>
        <dbReference type="Pfam" id="PF00185"/>
    </source>
</evidence>
<name>A0A0G1N416_9BACT</name>
<evidence type="ECO:0000313" key="12">
    <source>
        <dbReference type="EMBL" id="KKT78954.1"/>
    </source>
</evidence>
<evidence type="ECO:0000256" key="9">
    <source>
        <dbReference type="RuleBase" id="RU003634"/>
    </source>
</evidence>
<evidence type="ECO:0000256" key="1">
    <source>
        <dbReference type="ARBA" id="ARBA00004852"/>
    </source>
</evidence>
<protein>
    <recommendedName>
        <fullName evidence="3 8">Aspartate carbamoyltransferase</fullName>
        <ecNumber evidence="3 8">2.1.3.2</ecNumber>
    </recommendedName>
</protein>
<evidence type="ECO:0000256" key="6">
    <source>
        <dbReference type="ARBA" id="ARBA00043884"/>
    </source>
</evidence>